<sequence>MSLALLSVVCLLKWRPTFSSAKKRRTHINALSVGAEPRGRGGEERRREERRREGGDKRGGEERRGDGRRGDGRRRDDVLLRKRKSRFRETKASRRGGGSLFLEEKKTHFNK</sequence>
<proteinExistence type="predicted"/>
<evidence type="ECO:0000313" key="4">
    <source>
        <dbReference type="Proteomes" id="UP001174136"/>
    </source>
</evidence>
<dbReference type="Proteomes" id="UP001174136">
    <property type="component" value="Unassembled WGS sequence"/>
</dbReference>
<feature type="compositionally biased region" description="Basic and acidic residues" evidence="1">
    <location>
        <begin position="102"/>
        <end position="111"/>
    </location>
</feature>
<feature type="signal peptide" evidence="2">
    <location>
        <begin position="1"/>
        <end position="19"/>
    </location>
</feature>
<feature type="compositionally biased region" description="Basic and acidic residues" evidence="1">
    <location>
        <begin position="37"/>
        <end position="80"/>
    </location>
</feature>
<feature type="region of interest" description="Disordered" evidence="1">
    <location>
        <begin position="22"/>
        <end position="111"/>
    </location>
</feature>
<evidence type="ECO:0000313" key="3">
    <source>
        <dbReference type="EMBL" id="KAK0153081.1"/>
    </source>
</evidence>
<dbReference type="EMBL" id="JAOPHQ010000868">
    <property type="protein sequence ID" value="KAK0153081.1"/>
    <property type="molecule type" value="Genomic_DNA"/>
</dbReference>
<keyword evidence="2" id="KW-0732">Signal</keyword>
<gene>
    <name evidence="3" type="ORF">N1851_005250</name>
</gene>
<keyword evidence="4" id="KW-1185">Reference proteome</keyword>
<feature type="chain" id="PRO_5041261952" evidence="2">
    <location>
        <begin position="20"/>
        <end position="111"/>
    </location>
</feature>
<reference evidence="3" key="1">
    <citation type="journal article" date="2023" name="Front. Mar. Sci.">
        <title>A new Merluccius polli reference genome to investigate the effects of global change in West African waters.</title>
        <authorList>
            <person name="Mateo J.L."/>
            <person name="Blanco-Fernandez C."/>
            <person name="Garcia-Vazquez E."/>
            <person name="Machado-Schiaffino G."/>
        </authorList>
    </citation>
    <scope>NUCLEOTIDE SEQUENCE</scope>
    <source>
        <strain evidence="3">C29</strain>
        <tissue evidence="3">Fin</tissue>
    </source>
</reference>
<accession>A0AA47P6R2</accession>
<dbReference type="AlphaFoldDB" id="A0AA47P6R2"/>
<organism evidence="3 4">
    <name type="scientific">Merluccius polli</name>
    <name type="common">Benguela hake</name>
    <name type="synonym">Merluccius cadenati</name>
    <dbReference type="NCBI Taxonomy" id="89951"/>
    <lineage>
        <taxon>Eukaryota</taxon>
        <taxon>Metazoa</taxon>
        <taxon>Chordata</taxon>
        <taxon>Craniata</taxon>
        <taxon>Vertebrata</taxon>
        <taxon>Euteleostomi</taxon>
        <taxon>Actinopterygii</taxon>
        <taxon>Neopterygii</taxon>
        <taxon>Teleostei</taxon>
        <taxon>Neoteleostei</taxon>
        <taxon>Acanthomorphata</taxon>
        <taxon>Zeiogadaria</taxon>
        <taxon>Gadariae</taxon>
        <taxon>Gadiformes</taxon>
        <taxon>Gadoidei</taxon>
        <taxon>Merlucciidae</taxon>
        <taxon>Merluccius</taxon>
    </lineage>
</organism>
<protein>
    <submittedName>
        <fullName evidence="3">Uncharacterized protein</fullName>
    </submittedName>
</protein>
<comment type="caution">
    <text evidence="3">The sequence shown here is derived from an EMBL/GenBank/DDBJ whole genome shotgun (WGS) entry which is preliminary data.</text>
</comment>
<evidence type="ECO:0000256" key="1">
    <source>
        <dbReference type="SAM" id="MobiDB-lite"/>
    </source>
</evidence>
<name>A0AA47P6R2_MERPO</name>
<evidence type="ECO:0000256" key="2">
    <source>
        <dbReference type="SAM" id="SignalP"/>
    </source>
</evidence>